<dbReference type="InterPro" id="IPR000101">
    <property type="entry name" value="GGT_peptidase"/>
</dbReference>
<name>A0A830CTQ4_9LAMI</name>
<dbReference type="InterPro" id="IPR029055">
    <property type="entry name" value="Ntn_hydrolases_N"/>
</dbReference>
<reference evidence="2" key="1">
    <citation type="submission" date="2020-07" db="EMBL/GenBank/DDBJ databases">
        <title>Ethylene signaling mediates host invasion by parasitic plants.</title>
        <authorList>
            <person name="Yoshida S."/>
        </authorList>
    </citation>
    <scope>NUCLEOTIDE SEQUENCE</scope>
    <source>
        <strain evidence="2">Okayama</strain>
    </source>
</reference>
<feature type="binding site" evidence="1">
    <location>
        <begin position="379"/>
        <end position="380"/>
    </location>
    <ligand>
        <name>L-glutamate</name>
        <dbReference type="ChEBI" id="CHEBI:29985"/>
    </ligand>
</feature>
<dbReference type="InterPro" id="IPR043138">
    <property type="entry name" value="GGT_lsub"/>
</dbReference>
<dbReference type="FunFam" id="1.10.246.130:FF:000001">
    <property type="entry name" value="Gamma-glutamyltransferase 5 isoform 1"/>
    <property type="match status" value="1"/>
</dbReference>
<dbReference type="AlphaFoldDB" id="A0A830CTQ4"/>
<dbReference type="PRINTS" id="PR01210">
    <property type="entry name" value="GGTRANSPTASE"/>
</dbReference>
<organism evidence="2 3">
    <name type="scientific">Phtheirospermum japonicum</name>
    <dbReference type="NCBI Taxonomy" id="374723"/>
    <lineage>
        <taxon>Eukaryota</taxon>
        <taxon>Viridiplantae</taxon>
        <taxon>Streptophyta</taxon>
        <taxon>Embryophyta</taxon>
        <taxon>Tracheophyta</taxon>
        <taxon>Spermatophyta</taxon>
        <taxon>Magnoliopsida</taxon>
        <taxon>eudicotyledons</taxon>
        <taxon>Gunneridae</taxon>
        <taxon>Pentapetalae</taxon>
        <taxon>asterids</taxon>
        <taxon>lamiids</taxon>
        <taxon>Lamiales</taxon>
        <taxon>Orobanchaceae</taxon>
        <taxon>Orobanchaceae incertae sedis</taxon>
        <taxon>Phtheirospermum</taxon>
    </lineage>
</organism>
<evidence type="ECO:0000313" key="2">
    <source>
        <dbReference type="EMBL" id="GFP97691.1"/>
    </source>
</evidence>
<dbReference type="GO" id="GO:0006751">
    <property type="term" value="P:glutathione catabolic process"/>
    <property type="evidence" value="ECO:0007669"/>
    <property type="project" value="InterPro"/>
</dbReference>
<dbReference type="OrthoDB" id="2015213at2759"/>
<evidence type="ECO:0000313" key="3">
    <source>
        <dbReference type="Proteomes" id="UP000653305"/>
    </source>
</evidence>
<dbReference type="Proteomes" id="UP000653305">
    <property type="component" value="Unassembled WGS sequence"/>
</dbReference>
<proteinExistence type="predicted"/>
<evidence type="ECO:0000256" key="1">
    <source>
        <dbReference type="PIRSR" id="PIRSR600101-2"/>
    </source>
</evidence>
<dbReference type="InterPro" id="IPR043137">
    <property type="entry name" value="GGT_ssub_C"/>
</dbReference>
<keyword evidence="3" id="KW-1185">Reference proteome</keyword>
<dbReference type="SUPFAM" id="SSF56235">
    <property type="entry name" value="N-terminal nucleophile aminohydrolases (Ntn hydrolases)"/>
    <property type="match status" value="1"/>
</dbReference>
<dbReference type="GO" id="GO:0036374">
    <property type="term" value="F:glutathione hydrolase activity"/>
    <property type="evidence" value="ECO:0007669"/>
    <property type="project" value="InterPro"/>
</dbReference>
<sequence length="485" mass="52607">MYLKSFLSVSLHLERNFAVLFLIVFLASNPKNAFAARGKSIVSRFGVVATDETICSKIGKDVLRRRGHAVDAAVAATLCLGVVSPSFSGLGGGGFMLVRSANGRAKVFDMREMAPGRASKCLVYSFVLLLRQLAGLYTAHKKYGKVPWGTLVKPAENLARNGFNVSQFLFKSISNAKSTIMADKHLRSIFAPNGELLPVGKTVRMRKLADTLAAIAKHGMNVFYNGSMAQSLVDDIRKAGGIITKADFQKYKVILRKPLVAKVLGYELVTVPPPASGGAMIILILKILANYNASNVAVSLVIHRLIEALKYALVLRMNLGDPKFVNVTSVLNTMISTSHAKKLKDLINDDKTFDPAHYGSNTPPPSPMNFVEPFKRPLSSMGPTILLKGGKVRAVIGAAGGLLIPDAVTQLYPNVLYLENYTSQYGDYFGYHTGIQMELKHKGHVLQGVKRWTSCQFVIQKLKGPNAGQLVAVSDPRKGGLPAGY</sequence>
<dbReference type="GO" id="GO:0005886">
    <property type="term" value="C:plasma membrane"/>
    <property type="evidence" value="ECO:0007669"/>
    <property type="project" value="TreeGrafter"/>
</dbReference>
<protein>
    <submittedName>
        <fullName evidence="2">Gamma-glutamyltranspeptidase 1</fullName>
    </submittedName>
</protein>
<dbReference type="PANTHER" id="PTHR11686:SF34">
    <property type="entry name" value="GLUTATHIONE HYDROLASE 1-RELATED"/>
    <property type="match status" value="1"/>
</dbReference>
<comment type="caution">
    <text evidence="2">The sequence shown here is derived from an EMBL/GenBank/DDBJ whole genome shotgun (WGS) entry which is preliminary data.</text>
</comment>
<dbReference type="Gene3D" id="3.60.20.40">
    <property type="match status" value="1"/>
</dbReference>
<dbReference type="PANTHER" id="PTHR11686">
    <property type="entry name" value="GAMMA GLUTAMYL TRANSPEPTIDASE"/>
    <property type="match status" value="1"/>
</dbReference>
<gene>
    <name evidence="2" type="ORF">PHJA_001913200</name>
</gene>
<dbReference type="Pfam" id="PF01019">
    <property type="entry name" value="G_glu_transpept"/>
    <property type="match status" value="2"/>
</dbReference>
<feature type="binding site" evidence="1">
    <location>
        <position position="401"/>
    </location>
    <ligand>
        <name>L-glutamate</name>
        <dbReference type="ChEBI" id="CHEBI:29985"/>
    </ligand>
</feature>
<dbReference type="EMBL" id="BMAC01000499">
    <property type="protein sequence ID" value="GFP97691.1"/>
    <property type="molecule type" value="Genomic_DNA"/>
</dbReference>
<feature type="binding site" evidence="1">
    <location>
        <position position="111"/>
    </location>
    <ligand>
        <name>L-glutamate</name>
        <dbReference type="ChEBI" id="CHEBI:29985"/>
    </ligand>
</feature>
<dbReference type="Gene3D" id="1.10.246.130">
    <property type="match status" value="1"/>
</dbReference>
<accession>A0A830CTQ4</accession>